<protein>
    <submittedName>
        <fullName evidence="2">Uncharacterized protein</fullName>
    </submittedName>
</protein>
<evidence type="ECO:0000313" key="2">
    <source>
        <dbReference type="EMBL" id="KJA26754.1"/>
    </source>
</evidence>
<keyword evidence="1" id="KW-0472">Membrane</keyword>
<dbReference type="STRING" id="945553.A0A0D2P729"/>
<evidence type="ECO:0000256" key="1">
    <source>
        <dbReference type="SAM" id="Phobius"/>
    </source>
</evidence>
<organism evidence="2 3">
    <name type="scientific">Hypholoma sublateritium (strain FD-334 SS-4)</name>
    <dbReference type="NCBI Taxonomy" id="945553"/>
    <lineage>
        <taxon>Eukaryota</taxon>
        <taxon>Fungi</taxon>
        <taxon>Dikarya</taxon>
        <taxon>Basidiomycota</taxon>
        <taxon>Agaricomycotina</taxon>
        <taxon>Agaricomycetes</taxon>
        <taxon>Agaricomycetidae</taxon>
        <taxon>Agaricales</taxon>
        <taxon>Agaricineae</taxon>
        <taxon>Strophariaceae</taxon>
        <taxon>Hypholoma</taxon>
    </lineage>
</organism>
<evidence type="ECO:0000313" key="3">
    <source>
        <dbReference type="Proteomes" id="UP000054270"/>
    </source>
</evidence>
<keyword evidence="1" id="KW-0812">Transmembrane</keyword>
<reference evidence="3" key="1">
    <citation type="submission" date="2014-04" db="EMBL/GenBank/DDBJ databases">
        <title>Evolutionary Origins and Diversification of the Mycorrhizal Mutualists.</title>
        <authorList>
            <consortium name="DOE Joint Genome Institute"/>
            <consortium name="Mycorrhizal Genomics Consortium"/>
            <person name="Kohler A."/>
            <person name="Kuo A."/>
            <person name="Nagy L.G."/>
            <person name="Floudas D."/>
            <person name="Copeland A."/>
            <person name="Barry K.W."/>
            <person name="Cichocki N."/>
            <person name="Veneault-Fourrey C."/>
            <person name="LaButti K."/>
            <person name="Lindquist E.A."/>
            <person name="Lipzen A."/>
            <person name="Lundell T."/>
            <person name="Morin E."/>
            <person name="Murat C."/>
            <person name="Riley R."/>
            <person name="Ohm R."/>
            <person name="Sun H."/>
            <person name="Tunlid A."/>
            <person name="Henrissat B."/>
            <person name="Grigoriev I.V."/>
            <person name="Hibbett D.S."/>
            <person name="Martin F."/>
        </authorList>
    </citation>
    <scope>NUCLEOTIDE SEQUENCE [LARGE SCALE GENOMIC DNA]</scope>
    <source>
        <strain evidence="3">FD-334 SS-4</strain>
    </source>
</reference>
<gene>
    <name evidence="2" type="ORF">HYPSUDRAFT_1104079</name>
</gene>
<proteinExistence type="predicted"/>
<dbReference type="EMBL" id="KN817526">
    <property type="protein sequence ID" value="KJA26754.1"/>
    <property type="molecule type" value="Genomic_DNA"/>
</dbReference>
<feature type="transmembrane region" description="Helical" evidence="1">
    <location>
        <begin position="89"/>
        <end position="112"/>
    </location>
</feature>
<name>A0A0D2P729_HYPSF</name>
<dbReference type="Proteomes" id="UP000054270">
    <property type="component" value="Unassembled WGS sequence"/>
</dbReference>
<dbReference type="AlphaFoldDB" id="A0A0D2P729"/>
<keyword evidence="1" id="KW-1133">Transmembrane helix</keyword>
<sequence>MLDYDDEDRFIRRGKEIFFYMAGQRVDAKADVCVMNDLDYLLLVQEDKMTPLQSLPSVQRQQSSDNPEPQLIAGAIAAYYQNNFRRTRVGLPALPVVFMPGIAMVGTAPVFYRIPVSP</sequence>
<keyword evidence="3" id="KW-1185">Reference proteome</keyword>
<accession>A0A0D2P729</accession>
<dbReference type="OrthoDB" id="3213671at2759"/>